<reference evidence="1 2" key="1">
    <citation type="journal article" date="2009" name="Int. J. Syst. Evol. Microbiol.">
        <title>Transfer of Teichococcus ludipueritiae and Muricoccus roseus to the genus Roseomonas, as Roseomonas ludipueritiae comb. nov. and Roseomonas rosea comb. nov., respectively, and emended description of the genus Roseomonas.</title>
        <authorList>
            <person name="Sanchez-Porro C."/>
            <person name="Gallego V."/>
            <person name="Busse H.J."/>
            <person name="Kampfer P."/>
            <person name="Ventosa A."/>
        </authorList>
    </citation>
    <scope>NUCLEOTIDE SEQUENCE [LARGE SCALE GENOMIC DNA]</scope>
    <source>
        <strain evidence="1 2">DSM 14915</strain>
    </source>
</reference>
<name>A0ABR7R8A6_9PROT</name>
<dbReference type="RefSeq" id="WP_187779149.1">
    <property type="nucleotide sequence ID" value="NZ_JACTUZ010000059.1"/>
</dbReference>
<dbReference type="SUPFAM" id="SSF53335">
    <property type="entry name" value="S-adenosyl-L-methionine-dependent methyltransferases"/>
    <property type="match status" value="1"/>
</dbReference>
<proteinExistence type="predicted"/>
<sequence length="297" mass="32070">MSEGFDAEWLQLREPFDGRARSVPLALLLADALPVRPRIIDLGAGTGSLFRWLAPYIGRTQIWTLVDSSAALLDRAFDDIAEAAERVGWMVTLPKPQIMLVHTPVGVWRVEAQLADLADAPGNLRLDQADGVVSSALGDLVSRPWVARMAAALQVPFYAALNVDGHEGFFPPHPKDRLVARGFRRDQQRDKGFGGHALGPEAPGILAQAFRARGFSVTTAPSPWRIPAATPAMAEALADGHADAAIRALPRVLAPAVEEWRKARQLQAARGVLVARVGHTDVLALPQATPKTPRVIN</sequence>
<evidence type="ECO:0000313" key="2">
    <source>
        <dbReference type="Proteomes" id="UP000603940"/>
    </source>
</evidence>
<keyword evidence="2" id="KW-1185">Reference proteome</keyword>
<dbReference type="InterPro" id="IPR029063">
    <property type="entry name" value="SAM-dependent_MTases_sf"/>
</dbReference>
<gene>
    <name evidence="1" type="ORF">IBL25_13920</name>
</gene>
<keyword evidence="1" id="KW-0808">Transferase</keyword>
<protein>
    <submittedName>
        <fullName evidence="1">Class I SAM-dependent methyltransferase</fullName>
    </submittedName>
</protein>
<organism evidence="1 2">
    <name type="scientific">Pseudoroseomonas ludipueritiae</name>
    <dbReference type="NCBI Taxonomy" id="198093"/>
    <lineage>
        <taxon>Bacteria</taxon>
        <taxon>Pseudomonadati</taxon>
        <taxon>Pseudomonadota</taxon>
        <taxon>Alphaproteobacteria</taxon>
        <taxon>Acetobacterales</taxon>
        <taxon>Acetobacteraceae</taxon>
        <taxon>Pseudoroseomonas</taxon>
    </lineage>
</organism>
<dbReference type="GO" id="GO:0032259">
    <property type="term" value="P:methylation"/>
    <property type="evidence" value="ECO:0007669"/>
    <property type="project" value="UniProtKB-KW"/>
</dbReference>
<accession>A0ABR7R8A6</accession>
<dbReference type="Proteomes" id="UP000603940">
    <property type="component" value="Unassembled WGS sequence"/>
</dbReference>
<comment type="caution">
    <text evidence="1">The sequence shown here is derived from an EMBL/GenBank/DDBJ whole genome shotgun (WGS) entry which is preliminary data.</text>
</comment>
<keyword evidence="1" id="KW-0489">Methyltransferase</keyword>
<evidence type="ECO:0000313" key="1">
    <source>
        <dbReference type="EMBL" id="MBC9178039.1"/>
    </source>
</evidence>
<dbReference type="Gene3D" id="3.40.50.150">
    <property type="entry name" value="Vaccinia Virus protein VP39"/>
    <property type="match status" value="1"/>
</dbReference>
<dbReference type="GO" id="GO:0008168">
    <property type="term" value="F:methyltransferase activity"/>
    <property type="evidence" value="ECO:0007669"/>
    <property type="project" value="UniProtKB-KW"/>
</dbReference>
<dbReference type="EMBL" id="JACTUZ010000059">
    <property type="protein sequence ID" value="MBC9178039.1"/>
    <property type="molecule type" value="Genomic_DNA"/>
</dbReference>